<organism evidence="7 8">
    <name type="scientific">Crotalaria pallida</name>
    <name type="common">Smooth rattlebox</name>
    <name type="synonym">Crotalaria striata</name>
    <dbReference type="NCBI Taxonomy" id="3830"/>
    <lineage>
        <taxon>Eukaryota</taxon>
        <taxon>Viridiplantae</taxon>
        <taxon>Streptophyta</taxon>
        <taxon>Embryophyta</taxon>
        <taxon>Tracheophyta</taxon>
        <taxon>Spermatophyta</taxon>
        <taxon>Magnoliopsida</taxon>
        <taxon>eudicotyledons</taxon>
        <taxon>Gunneridae</taxon>
        <taxon>Pentapetalae</taxon>
        <taxon>rosids</taxon>
        <taxon>fabids</taxon>
        <taxon>Fabales</taxon>
        <taxon>Fabaceae</taxon>
        <taxon>Papilionoideae</taxon>
        <taxon>50 kb inversion clade</taxon>
        <taxon>genistoids sensu lato</taxon>
        <taxon>core genistoids</taxon>
        <taxon>Crotalarieae</taxon>
        <taxon>Crotalaria</taxon>
    </lineage>
</organism>
<dbReference type="PANTHER" id="PTHR31279:SF3">
    <property type="entry name" value="PROTEIN EXORDIUM-LIKE 2"/>
    <property type="match status" value="1"/>
</dbReference>
<evidence type="ECO:0000256" key="2">
    <source>
        <dbReference type="ARBA" id="ARBA00022523"/>
    </source>
</evidence>
<dbReference type="Pfam" id="PF04674">
    <property type="entry name" value="Phi_1"/>
    <property type="match status" value="1"/>
</dbReference>
<evidence type="ECO:0000313" key="8">
    <source>
        <dbReference type="Proteomes" id="UP001372338"/>
    </source>
</evidence>
<evidence type="ECO:0000256" key="1">
    <source>
        <dbReference type="ARBA" id="ARBA00004271"/>
    </source>
</evidence>
<evidence type="ECO:0000256" key="3">
    <source>
        <dbReference type="ARBA" id="ARBA00022525"/>
    </source>
</evidence>
<dbReference type="GO" id="GO:0048046">
    <property type="term" value="C:apoplast"/>
    <property type="evidence" value="ECO:0007669"/>
    <property type="project" value="UniProtKB-SubCell"/>
</dbReference>
<accession>A0AAN9HVH1</accession>
<evidence type="ECO:0000313" key="7">
    <source>
        <dbReference type="EMBL" id="KAK7246738.1"/>
    </source>
</evidence>
<dbReference type="EMBL" id="JAYWIO010000008">
    <property type="protein sequence ID" value="KAK7246738.1"/>
    <property type="molecule type" value="Genomic_DNA"/>
</dbReference>
<proteinExistence type="inferred from homology"/>
<dbReference type="InterPro" id="IPR006766">
    <property type="entry name" value="EXORDIUM-like"/>
</dbReference>
<comment type="subcellular location">
    <subcellularLocation>
        <location evidence="1">Secreted</location>
        <location evidence="1">Extracellular space</location>
        <location evidence="1">Apoplast</location>
    </subcellularLocation>
</comment>
<feature type="chain" id="PRO_5042919552" evidence="6">
    <location>
        <begin position="28"/>
        <end position="303"/>
    </location>
</feature>
<dbReference type="Proteomes" id="UP001372338">
    <property type="component" value="Unassembled WGS sequence"/>
</dbReference>
<reference evidence="7 8" key="1">
    <citation type="submission" date="2024-01" db="EMBL/GenBank/DDBJ databases">
        <title>The genomes of 5 underutilized Papilionoideae crops provide insights into root nodulation and disease resistanc.</title>
        <authorList>
            <person name="Yuan L."/>
        </authorList>
    </citation>
    <scope>NUCLEOTIDE SEQUENCE [LARGE SCALE GENOMIC DNA]</scope>
    <source>
        <strain evidence="7">ZHUSHIDOU_FW_LH</strain>
        <tissue evidence="7">Leaf</tissue>
    </source>
</reference>
<protein>
    <submittedName>
        <fullName evidence="7">Uncharacterized protein</fullName>
    </submittedName>
</protein>
<keyword evidence="3" id="KW-0964">Secreted</keyword>
<dbReference type="AlphaFoldDB" id="A0AAN9HVH1"/>
<feature type="signal peptide" evidence="6">
    <location>
        <begin position="1"/>
        <end position="27"/>
    </location>
</feature>
<keyword evidence="8" id="KW-1185">Reference proteome</keyword>
<evidence type="ECO:0000256" key="4">
    <source>
        <dbReference type="ARBA" id="ARBA00022729"/>
    </source>
</evidence>
<sequence length="303" mass="32587">MSSSYNIATLCSILLVVLLLQVNPSVGDPGKEPTLVLNYHNGELLKGHLAVNLLWYGTFTPNQRSIIVDFINSLASTKETIIPPSAATWWKTTENYKELGSSTPVEGKQILLQDYSLGKNLTNTNLLALASKLNDVASINIILTDKDVSVEGFCSRCGTHGFTQLGKNRIPYIWVGNSETQCPSQCAYPFQKPIYGPPTAPLVAPNGDVGIDGMVINLATLLAGAVTNPFNDGYYQGPTKAPLYEAVSACTGIFGSGAYPGYPGRVLTDKTTGASYNVHGVHGRRYLLPAMWDPKSLACKTLV</sequence>
<keyword evidence="2" id="KW-0052">Apoplast</keyword>
<dbReference type="PANTHER" id="PTHR31279">
    <property type="entry name" value="PROTEIN EXORDIUM-LIKE 5"/>
    <property type="match status" value="1"/>
</dbReference>
<name>A0AAN9HVH1_CROPI</name>
<gene>
    <name evidence="7" type="ORF">RIF29_41608</name>
</gene>
<comment type="caution">
    <text evidence="7">The sequence shown here is derived from an EMBL/GenBank/DDBJ whole genome shotgun (WGS) entry which is preliminary data.</text>
</comment>
<comment type="similarity">
    <text evidence="5">Belongs to the EXORDIUM family.</text>
</comment>
<evidence type="ECO:0000256" key="6">
    <source>
        <dbReference type="SAM" id="SignalP"/>
    </source>
</evidence>
<keyword evidence="4 6" id="KW-0732">Signal</keyword>
<evidence type="ECO:0000256" key="5">
    <source>
        <dbReference type="ARBA" id="ARBA00023591"/>
    </source>
</evidence>